<evidence type="ECO:0000313" key="2">
    <source>
        <dbReference type="Proteomes" id="UP000010792"/>
    </source>
</evidence>
<name>L0NE19_9HYPH</name>
<dbReference type="STRING" id="1125847.NT26_1400"/>
<sequence length="237" mass="27136">MTIDRETLLNLVQKIVAEHESGYDDDTLVHFAEVILTKPEPERFANRRTYTYAQVEGALCVYEWMLDSRATNKDIDDWFDGVGSPGMRMISIQAGDICDRAWKLMEAMGFDFIGAYDFEFVPSICAKLDWDALCNDNQFDKGRYDPDLKPFIVAMIAADRSRNSDPMRRNFKKVGPGPDDYIAACRAEAEKQWGYGDLVTDHAERVTQAMEQDEDPAEFVKWLGEKYNLTPRSDWAA</sequence>
<proteinExistence type="predicted"/>
<gene>
    <name evidence="1" type="ORF">NT26_1400</name>
</gene>
<dbReference type="OrthoDB" id="7472639at2"/>
<keyword evidence="2" id="KW-1185">Reference proteome</keyword>
<dbReference type="Proteomes" id="UP000010792">
    <property type="component" value="Chromosome"/>
</dbReference>
<protein>
    <submittedName>
        <fullName evidence="1">Uncharacterized protein</fullName>
    </submittedName>
</protein>
<dbReference type="EMBL" id="FO082820">
    <property type="protein sequence ID" value="CCF19124.1"/>
    <property type="molecule type" value="Genomic_DNA"/>
</dbReference>
<organism evidence="1 2">
    <name type="scientific">Pseudorhizobium banfieldiae</name>
    <dbReference type="NCBI Taxonomy" id="1125847"/>
    <lineage>
        <taxon>Bacteria</taxon>
        <taxon>Pseudomonadati</taxon>
        <taxon>Pseudomonadota</taxon>
        <taxon>Alphaproteobacteria</taxon>
        <taxon>Hyphomicrobiales</taxon>
        <taxon>Rhizobiaceae</taxon>
        <taxon>Rhizobium/Agrobacterium group</taxon>
        <taxon>Pseudorhizobium</taxon>
    </lineage>
</organism>
<dbReference type="AlphaFoldDB" id="L0NE19"/>
<dbReference type="KEGG" id="rht:NT26_1400"/>
<dbReference type="RefSeq" id="WP_052638019.1">
    <property type="nucleotide sequence ID" value="NZ_FO082820.1"/>
</dbReference>
<evidence type="ECO:0000313" key="1">
    <source>
        <dbReference type="EMBL" id="CCF19124.1"/>
    </source>
</evidence>
<accession>L0NE19</accession>
<reference evidence="1 2" key="1">
    <citation type="journal article" date="2013" name="Genome Biol. Evol.">
        <title>Life in an arsenic-containing gold mine: genome and physiology of the autotrophic arsenite-oxidizing bacterium rhizobium sp. NT-26.</title>
        <authorList>
            <person name="Andres J."/>
            <person name="Arsene-Ploetze F."/>
            <person name="Barbe V."/>
            <person name="Brochier-Armanet C."/>
            <person name="Cleiss-Arnold J."/>
            <person name="Coppee J.Y."/>
            <person name="Dillies M.A."/>
            <person name="Geist"/>
            <person name="L"/>
            <person name="Joublin A."/>
            <person name="Koechler S."/>
            <person name="Lassalle F."/>
            <person name="Marchal M."/>
            <person name="Medigue C."/>
            <person name="Muller D."/>
            <person name="Nesme X."/>
            <person name="Plewniak F."/>
            <person name="Proux C."/>
            <person name="Ramirez-Bahena M.H."/>
            <person name="Schenowitz C."/>
            <person name="Sismeiro O."/>
            <person name="Vallenet D."/>
            <person name="Santini J.M."/>
            <person name="Bertin P.N."/>
        </authorList>
    </citation>
    <scope>NUCLEOTIDE SEQUENCE [LARGE SCALE GENOMIC DNA]</scope>
    <source>
        <strain evidence="1 2">NT-26</strain>
    </source>
</reference>